<name>A0A1X7AGY3_9GAMM</name>
<dbReference type="AlphaFoldDB" id="A0A1X7AGY3"/>
<evidence type="ECO:0008006" key="4">
    <source>
        <dbReference type="Google" id="ProtNLM"/>
    </source>
</evidence>
<reference evidence="2 3" key="1">
    <citation type="submission" date="2017-03" db="EMBL/GenBank/DDBJ databases">
        <authorList>
            <person name="Afonso C.L."/>
            <person name="Miller P.J."/>
            <person name="Scott M.A."/>
            <person name="Spackman E."/>
            <person name="Goraichik I."/>
            <person name="Dimitrov K.M."/>
            <person name="Suarez D.L."/>
            <person name="Swayne D.E."/>
        </authorList>
    </citation>
    <scope>NUCLEOTIDE SEQUENCE [LARGE SCALE GENOMIC DNA]</scope>
    <source>
        <strain evidence="2">SB41UT1</strain>
    </source>
</reference>
<keyword evidence="1" id="KW-0812">Transmembrane</keyword>
<organism evidence="2 3">
    <name type="scientific">Parendozoicomonas haliclonae</name>
    <dbReference type="NCBI Taxonomy" id="1960125"/>
    <lineage>
        <taxon>Bacteria</taxon>
        <taxon>Pseudomonadati</taxon>
        <taxon>Pseudomonadota</taxon>
        <taxon>Gammaproteobacteria</taxon>
        <taxon>Oceanospirillales</taxon>
        <taxon>Endozoicomonadaceae</taxon>
        <taxon>Parendozoicomonas</taxon>
    </lineage>
</organism>
<gene>
    <name evidence="2" type="ORF">EHSB41UT_01291</name>
</gene>
<accession>A0A1X7AGY3</accession>
<dbReference type="Proteomes" id="UP000196573">
    <property type="component" value="Unassembled WGS sequence"/>
</dbReference>
<keyword evidence="3" id="KW-1185">Reference proteome</keyword>
<evidence type="ECO:0000313" key="2">
    <source>
        <dbReference type="EMBL" id="SMA41647.1"/>
    </source>
</evidence>
<keyword evidence="1" id="KW-1133">Transmembrane helix</keyword>
<sequence>MKQYHYLFDSLNDLERACYDLEDLGVAHNHLHVANNNHLSLEKKHLNDVGTFGDTDLIHSGLRGLIIGVVASAVCGTLTWMYFGHHELGGVITAFVSLIALGFSTWLGGLIGANHDNWRLSPYHDLLADGKSLLIVDMESGQEEQVQRLMASQHREAVHTGESSSVDSPLKGGWHLHLKEFKQVA</sequence>
<proteinExistence type="predicted"/>
<dbReference type="RefSeq" id="WP_087108103.1">
    <property type="nucleotide sequence ID" value="NZ_CBCSCN010000009.1"/>
</dbReference>
<dbReference type="EMBL" id="FWPT01000003">
    <property type="protein sequence ID" value="SMA41647.1"/>
    <property type="molecule type" value="Genomic_DNA"/>
</dbReference>
<feature type="transmembrane region" description="Helical" evidence="1">
    <location>
        <begin position="89"/>
        <end position="111"/>
    </location>
</feature>
<evidence type="ECO:0000256" key="1">
    <source>
        <dbReference type="SAM" id="Phobius"/>
    </source>
</evidence>
<protein>
    <recommendedName>
        <fullName evidence="4">NAD/FAD-utilizing enzyme apparently involved in cell division</fullName>
    </recommendedName>
</protein>
<dbReference type="OrthoDB" id="5905880at2"/>
<feature type="transmembrane region" description="Helical" evidence="1">
    <location>
        <begin position="65"/>
        <end position="83"/>
    </location>
</feature>
<keyword evidence="1" id="KW-0472">Membrane</keyword>
<evidence type="ECO:0000313" key="3">
    <source>
        <dbReference type="Proteomes" id="UP000196573"/>
    </source>
</evidence>